<keyword evidence="1" id="KW-0472">Membrane</keyword>
<proteinExistence type="predicted"/>
<dbReference type="EMBL" id="OX465077">
    <property type="protein sequence ID" value="CAI9266781.1"/>
    <property type="molecule type" value="Genomic_DNA"/>
</dbReference>
<evidence type="ECO:0000313" key="3">
    <source>
        <dbReference type="EMBL" id="CAI9266781.1"/>
    </source>
</evidence>
<dbReference type="InterPro" id="IPR003440">
    <property type="entry name" value="Glyco_trans_48_dom"/>
</dbReference>
<protein>
    <recommendedName>
        <fullName evidence="2">Glycosyl transferase 48 domain-containing protein</fullName>
    </recommendedName>
</protein>
<dbReference type="PANTHER" id="PTHR12741:SF47">
    <property type="entry name" value="CALLOSE SYNTHASE 9"/>
    <property type="match status" value="1"/>
</dbReference>
<gene>
    <name evidence="3" type="ORF">LSALG_LOCUS7307</name>
</gene>
<dbReference type="Gene3D" id="3.40.50.300">
    <property type="entry name" value="P-loop containing nucleotide triphosphate hydrolases"/>
    <property type="match status" value="1"/>
</dbReference>
<evidence type="ECO:0000256" key="1">
    <source>
        <dbReference type="SAM" id="Phobius"/>
    </source>
</evidence>
<feature type="domain" description="Glycosyl transferase 48" evidence="2">
    <location>
        <begin position="115"/>
        <end position="294"/>
    </location>
</feature>
<evidence type="ECO:0000313" key="4">
    <source>
        <dbReference type="Proteomes" id="UP001177003"/>
    </source>
</evidence>
<dbReference type="Proteomes" id="UP001177003">
    <property type="component" value="Chromosome 1"/>
</dbReference>
<dbReference type="GO" id="GO:0006075">
    <property type="term" value="P:(1-&gt;3)-beta-D-glucan biosynthetic process"/>
    <property type="evidence" value="ECO:0007669"/>
    <property type="project" value="InterPro"/>
</dbReference>
<dbReference type="InterPro" id="IPR027417">
    <property type="entry name" value="P-loop_NTPase"/>
</dbReference>
<keyword evidence="4" id="KW-1185">Reference proteome</keyword>
<evidence type="ECO:0000259" key="2">
    <source>
        <dbReference type="Pfam" id="PF02364"/>
    </source>
</evidence>
<name>A0AA35V4P3_LACSI</name>
<organism evidence="3 4">
    <name type="scientific">Lactuca saligna</name>
    <name type="common">Willowleaf lettuce</name>
    <dbReference type="NCBI Taxonomy" id="75948"/>
    <lineage>
        <taxon>Eukaryota</taxon>
        <taxon>Viridiplantae</taxon>
        <taxon>Streptophyta</taxon>
        <taxon>Embryophyta</taxon>
        <taxon>Tracheophyta</taxon>
        <taxon>Spermatophyta</taxon>
        <taxon>Magnoliopsida</taxon>
        <taxon>eudicotyledons</taxon>
        <taxon>Gunneridae</taxon>
        <taxon>Pentapetalae</taxon>
        <taxon>asterids</taxon>
        <taxon>campanulids</taxon>
        <taxon>Asterales</taxon>
        <taxon>Asteraceae</taxon>
        <taxon>Cichorioideae</taxon>
        <taxon>Cichorieae</taxon>
        <taxon>Lactucinae</taxon>
        <taxon>Lactuca</taxon>
    </lineage>
</organism>
<accession>A0AA35V4P3</accession>
<feature type="transmembrane region" description="Helical" evidence="1">
    <location>
        <begin position="322"/>
        <end position="344"/>
    </location>
</feature>
<dbReference type="AlphaFoldDB" id="A0AA35V4P3"/>
<dbReference type="GO" id="GO:0000148">
    <property type="term" value="C:1,3-beta-D-glucan synthase complex"/>
    <property type="evidence" value="ECO:0007669"/>
    <property type="project" value="InterPro"/>
</dbReference>
<reference evidence="3" key="1">
    <citation type="submission" date="2023-04" db="EMBL/GenBank/DDBJ databases">
        <authorList>
            <person name="Vijverberg K."/>
            <person name="Xiong W."/>
            <person name="Schranz E."/>
        </authorList>
    </citation>
    <scope>NUCLEOTIDE SEQUENCE</scope>
</reference>
<keyword evidence="1" id="KW-0812">Transmembrane</keyword>
<feature type="domain" description="Glycosyl transferase 48" evidence="2">
    <location>
        <begin position="295"/>
        <end position="368"/>
    </location>
</feature>
<sequence length="491" mass="56402">MPLSPHSIFTLTRSQVSAIKDPEHGGEEDAAADDELEKNPKLLPRPISSLKHLGLLGFQVGAIEQIDATSFRVWRKAIVLGNYECFLDVRLTRDNNITTRKIYQLQFVLYQLLFHLMKQQKQKALSFLLKQEHNGKVQKEFYSKLVKGDINGKDKEVYSIKLPGNPKLGEGKPENQNHAIVFTRRNVVQTIDMNQDNYFEEALKMRNLLEEFHENHGIRLATILGVREHVFKGSILHVKSRNEFCNSWATCSCKSSKGRMHYGHPDVFDRVFHITRGGISKASRVINISEDIYAAGGNGEQVLSREIYRLGQLFDFFRMLSFYFTTVGFYLCTMLTVITMYIFLYGKTYLCSMGTVDKGNENCDDSQNPIDIEKGVNLDKELANMNSGFYTFCAHGTLYHNIDQLISRDGKSRYLQLYFYDGEAEISQRSSWKNVDRRIIQKLTRILASNPYVRTFKQLSDLGPLDNYRVTLNASVELDQRVYNKPTTSEV</sequence>
<keyword evidence="1" id="KW-1133">Transmembrane helix</keyword>
<dbReference type="GO" id="GO:0005886">
    <property type="term" value="C:plasma membrane"/>
    <property type="evidence" value="ECO:0007669"/>
    <property type="project" value="TreeGrafter"/>
</dbReference>
<dbReference type="GO" id="GO:0003843">
    <property type="term" value="F:1,3-beta-D-glucan synthase activity"/>
    <property type="evidence" value="ECO:0007669"/>
    <property type="project" value="InterPro"/>
</dbReference>
<dbReference type="PANTHER" id="PTHR12741">
    <property type="entry name" value="LYST-INTERACTING PROTEIN LIP5 DOPAMINE RESPONSIVE PROTEIN DRG-1"/>
    <property type="match status" value="1"/>
</dbReference>
<dbReference type="Pfam" id="PF02364">
    <property type="entry name" value="Glucan_synthase"/>
    <property type="match status" value="2"/>
</dbReference>